<feature type="domain" description="Cas10/Cmr2 second palm" evidence="4">
    <location>
        <begin position="243"/>
        <end position="394"/>
    </location>
</feature>
<organism evidence="5 6">
    <name type="scientific">Candidatus Cetobacterium colombiensis</name>
    <dbReference type="NCBI Taxonomy" id="3073100"/>
    <lineage>
        <taxon>Bacteria</taxon>
        <taxon>Fusobacteriati</taxon>
        <taxon>Fusobacteriota</taxon>
        <taxon>Fusobacteriia</taxon>
        <taxon>Fusobacteriales</taxon>
        <taxon>Fusobacteriaceae</taxon>
        <taxon>Cetobacterium</taxon>
    </lineage>
</organism>
<keyword evidence="1" id="KW-0547">Nucleotide-binding</keyword>
<evidence type="ECO:0000256" key="2">
    <source>
        <dbReference type="ARBA" id="ARBA00023118"/>
    </source>
</evidence>
<dbReference type="Gene3D" id="3.30.70.270">
    <property type="match status" value="1"/>
</dbReference>
<protein>
    <recommendedName>
        <fullName evidence="7">GGDEF domain-containing protein</fullName>
    </recommendedName>
</protein>
<dbReference type="RefSeq" id="WP_320314368.1">
    <property type="nucleotide sequence ID" value="NZ_JAVIKH010000018.1"/>
</dbReference>
<proteinExistence type="predicted"/>
<accession>A0ABU4WE75</accession>
<evidence type="ECO:0000313" key="6">
    <source>
        <dbReference type="Proteomes" id="UP001279681"/>
    </source>
</evidence>
<dbReference type="Pfam" id="PF18211">
    <property type="entry name" value="Csm1_B"/>
    <property type="match status" value="1"/>
</dbReference>
<evidence type="ECO:0000259" key="4">
    <source>
        <dbReference type="Pfam" id="PF22335"/>
    </source>
</evidence>
<gene>
    <name evidence="5" type="ORF">RFV38_10980</name>
</gene>
<name>A0ABU4WE75_9FUSO</name>
<evidence type="ECO:0008006" key="7">
    <source>
        <dbReference type="Google" id="ProtNLM"/>
    </source>
</evidence>
<dbReference type="EMBL" id="JAVIKH010000018">
    <property type="protein sequence ID" value="MDX8337014.1"/>
    <property type="molecule type" value="Genomic_DNA"/>
</dbReference>
<evidence type="ECO:0000259" key="3">
    <source>
        <dbReference type="Pfam" id="PF18211"/>
    </source>
</evidence>
<dbReference type="PANTHER" id="PTHR36528">
    <property type="entry name" value="CRISPR SYSTEM SINGLE-STRAND-SPECIFIC DEOXYRIBONUCLEASE CAS10/CSM1 (SUBTYPE III-A)"/>
    <property type="match status" value="1"/>
</dbReference>
<dbReference type="Pfam" id="PF22335">
    <property type="entry name" value="Cas10-Cmr2_palm2"/>
    <property type="match status" value="1"/>
</dbReference>
<dbReference type="InterPro" id="IPR054767">
    <property type="entry name" value="Cas10-Cmr2_palm2"/>
</dbReference>
<keyword evidence="2" id="KW-0051">Antiviral defense</keyword>
<dbReference type="PANTHER" id="PTHR36528:SF1">
    <property type="entry name" value="CRISPR SYSTEM SINGLE-STRAND-SPECIFIC DEOXYRIBONUCLEASE CAS10_CSM1 (SUBTYPE III-A)"/>
    <property type="match status" value="1"/>
</dbReference>
<dbReference type="InterPro" id="IPR043128">
    <property type="entry name" value="Rev_trsase/Diguanyl_cyclase"/>
</dbReference>
<dbReference type="InterPro" id="IPR041062">
    <property type="entry name" value="Csm1_B"/>
</dbReference>
<reference evidence="6" key="1">
    <citation type="submission" date="2023-07" db="EMBL/GenBank/DDBJ databases">
        <authorList>
            <person name="Colorado M.A."/>
            <person name="Villamil L.M."/>
            <person name="Melo J.F."/>
            <person name="Rodriguez J.A."/>
            <person name="Ruiz R.Y."/>
        </authorList>
    </citation>
    <scope>NUCLEOTIDE SEQUENCE [LARGE SCALE GENOMIC DNA]</scope>
    <source>
        <strain evidence="6">C33</strain>
    </source>
</reference>
<keyword evidence="6" id="KW-1185">Reference proteome</keyword>
<dbReference type="Proteomes" id="UP001279681">
    <property type="component" value="Unassembled WGS sequence"/>
</dbReference>
<feature type="domain" description="Csm1 subunit" evidence="3">
    <location>
        <begin position="20"/>
        <end position="100"/>
    </location>
</feature>
<sequence>MYLVSVETVKIKDFIFNTNKLKTIRGASFLLDYLNQVVVKDILNKNGVGKDDILYVAAGNAKFYCKDKEVAKKIEAEIKEVYNNFAPDSKLAISYIDAKGEEVWDAMDKLAKATNVVKNKGFSKINLDLPFIEKCGICCDNPVQIKKENFNENLESYVKNFDSYLENEKLKTLNDRYKIEYQIFDKDGVSGICPSCFAKYIAANLIKDDFQEIGFYSDFKKEFKDEFKPVDSLEEYKLKKSFIGFMYSDGDSVGEFLKNAKENFKGKDKGEDKYKEFIKNFSQTLDIHTKGSLIEVLKELREENKLDEHFGEFLIVGGDDVCAVFPGHIVMEVSTRFQERFNSKMKDYYKTCNFKNNGSNITSSGGVIIAKAKTPMYYLFDQSLTLQKNAKKKRYETYENKNVDFKNGFIDFQVIGSEGTVNIGDFRKGVKNLIQRPYSIEDMDSCKKIDNLLQLIESLKASNFPKNKLRMYYDLKAEIEKNPNKSMENLFELINTIVKLDSEQKELILSWIGKKNLSNSHEDTLKEILNNIFDVIELYDFVGGSK</sequence>
<evidence type="ECO:0000313" key="5">
    <source>
        <dbReference type="EMBL" id="MDX8337014.1"/>
    </source>
</evidence>
<dbReference type="InterPro" id="IPR052117">
    <property type="entry name" value="Cas10/Csm1_subtype-III-A"/>
</dbReference>
<comment type="caution">
    <text evidence="5">The sequence shown here is derived from an EMBL/GenBank/DDBJ whole genome shotgun (WGS) entry which is preliminary data.</text>
</comment>
<evidence type="ECO:0000256" key="1">
    <source>
        <dbReference type="ARBA" id="ARBA00022741"/>
    </source>
</evidence>